<protein>
    <recommendedName>
        <fullName evidence="3">DUF4279 domain-containing protein</fullName>
    </recommendedName>
</protein>
<name>A0ABS3QAM7_9BACT</name>
<reference evidence="1 2" key="1">
    <citation type="submission" date="2021-03" db="EMBL/GenBank/DDBJ databases">
        <authorList>
            <person name="Kim M.K."/>
        </authorList>
    </citation>
    <scope>NUCLEOTIDE SEQUENCE [LARGE SCALE GENOMIC DNA]</scope>
    <source>
        <strain evidence="1 2">BT442</strain>
    </source>
</reference>
<proteinExistence type="predicted"/>
<organism evidence="1 2">
    <name type="scientific">Hymenobacter negativus</name>
    <dbReference type="NCBI Taxonomy" id="2795026"/>
    <lineage>
        <taxon>Bacteria</taxon>
        <taxon>Pseudomonadati</taxon>
        <taxon>Bacteroidota</taxon>
        <taxon>Cytophagia</taxon>
        <taxon>Cytophagales</taxon>
        <taxon>Hymenobacteraceae</taxon>
        <taxon>Hymenobacter</taxon>
    </lineage>
</organism>
<sequence>MSCQLRFSAKNFDVDYYLLTSNLNSHEVFRTGDYQQTPLESWVTKDSGFCVTASNADFNDFNGQIIDTGKFIWQHVDELEALGKIEERVTFFFDFGLTTTLFEEDVWVQSFHFPVEFLLLLSRIGAGLEISSYYPTSEDEEENNSN</sequence>
<keyword evidence="2" id="KW-1185">Reference proteome</keyword>
<gene>
    <name evidence="1" type="ORF">J4E00_01790</name>
</gene>
<evidence type="ECO:0000313" key="1">
    <source>
        <dbReference type="EMBL" id="MBO2007765.1"/>
    </source>
</evidence>
<comment type="caution">
    <text evidence="1">The sequence shown here is derived from an EMBL/GenBank/DDBJ whole genome shotgun (WGS) entry which is preliminary data.</text>
</comment>
<evidence type="ECO:0008006" key="3">
    <source>
        <dbReference type="Google" id="ProtNLM"/>
    </source>
</evidence>
<evidence type="ECO:0000313" key="2">
    <source>
        <dbReference type="Proteomes" id="UP000664369"/>
    </source>
</evidence>
<dbReference type="EMBL" id="JAGETZ010000001">
    <property type="protein sequence ID" value="MBO2007765.1"/>
    <property type="molecule type" value="Genomic_DNA"/>
</dbReference>
<dbReference type="RefSeq" id="WP_208173297.1">
    <property type="nucleotide sequence ID" value="NZ_JAGETZ010000001.1"/>
</dbReference>
<dbReference type="Proteomes" id="UP000664369">
    <property type="component" value="Unassembled WGS sequence"/>
</dbReference>
<accession>A0ABS3QAM7</accession>